<keyword evidence="6 8" id="KW-0139">CF(1)</keyword>
<proteinExistence type="inferred from homology"/>
<dbReference type="RefSeq" id="WP_378154760.1">
    <property type="nucleotide sequence ID" value="NZ_JBHSEC010000019.1"/>
</dbReference>
<keyword evidence="8" id="KW-1003">Cell membrane</keyword>
<comment type="similarity">
    <text evidence="8">Belongs to the ATPase delta chain family.</text>
</comment>
<dbReference type="NCBIfam" id="TIGR01145">
    <property type="entry name" value="ATP_synt_delta"/>
    <property type="match status" value="1"/>
</dbReference>
<evidence type="ECO:0000256" key="7">
    <source>
        <dbReference type="ARBA" id="ARBA00023310"/>
    </source>
</evidence>
<comment type="function">
    <text evidence="8">F(1)F(0) ATP synthase produces ATP from ADP in the presence of a proton or sodium gradient. F-type ATPases consist of two structural domains, F(1) containing the extramembraneous catalytic core and F(0) containing the membrane proton channel, linked together by a central stalk and a peripheral stalk. During catalysis, ATP synthesis in the catalytic domain of F(1) is coupled via a rotary mechanism of the central stalk subunits to proton translocation.</text>
</comment>
<accession>A0ABV8X6M9</accession>
<dbReference type="Pfam" id="PF00213">
    <property type="entry name" value="OSCP"/>
    <property type="match status" value="1"/>
</dbReference>
<evidence type="ECO:0000256" key="3">
    <source>
        <dbReference type="ARBA" id="ARBA00022781"/>
    </source>
</evidence>
<dbReference type="InterPro" id="IPR020781">
    <property type="entry name" value="ATPase_OSCP/d_CS"/>
</dbReference>
<keyword evidence="4 8" id="KW-0406">Ion transport</keyword>
<keyword evidence="2 8" id="KW-0813">Transport</keyword>
<evidence type="ECO:0000256" key="2">
    <source>
        <dbReference type="ARBA" id="ARBA00022448"/>
    </source>
</evidence>
<sequence length="178" mass="19743">MSRSAVAKRYAVALFELAQEHQILQPVVEDIRGIQAVVKANPELKQLMTSPKISSERKKGILSELFATANPLVLNTLYVLQDAKRLGELNDFADEFVLLANKAFGIAEAKVFSTRPLSEEERNSISTAFAAKIGKTSLQIENVIEPSLIGGLRLQIGNRIYDNSIRTKLDHLKRQLIG</sequence>
<dbReference type="InterPro" id="IPR026015">
    <property type="entry name" value="ATP_synth_OSCP/delta_N_sf"/>
</dbReference>
<gene>
    <name evidence="8" type="primary">atpH</name>
    <name evidence="9" type="ORF">ACFOZY_09590</name>
</gene>
<evidence type="ECO:0000313" key="10">
    <source>
        <dbReference type="Proteomes" id="UP001595817"/>
    </source>
</evidence>
<evidence type="ECO:0000313" key="9">
    <source>
        <dbReference type="EMBL" id="MFC4410664.1"/>
    </source>
</evidence>
<reference evidence="10" key="1">
    <citation type="journal article" date="2019" name="Int. J. Syst. Evol. Microbiol.">
        <title>The Global Catalogue of Microorganisms (GCM) 10K type strain sequencing project: providing services to taxonomists for standard genome sequencing and annotation.</title>
        <authorList>
            <consortium name="The Broad Institute Genomics Platform"/>
            <consortium name="The Broad Institute Genome Sequencing Center for Infectious Disease"/>
            <person name="Wu L."/>
            <person name="Ma J."/>
        </authorList>
    </citation>
    <scope>NUCLEOTIDE SEQUENCE [LARGE SCALE GENOMIC DNA]</scope>
    <source>
        <strain evidence="10">CCUG 59778</strain>
    </source>
</reference>
<dbReference type="InterPro" id="IPR000711">
    <property type="entry name" value="ATPase_OSCP/dsu"/>
</dbReference>
<dbReference type="Proteomes" id="UP001595817">
    <property type="component" value="Unassembled WGS sequence"/>
</dbReference>
<dbReference type="NCBIfam" id="NF004403">
    <property type="entry name" value="PRK05758.2-4"/>
    <property type="match status" value="1"/>
</dbReference>
<protein>
    <recommendedName>
        <fullName evidence="8">ATP synthase subunit delta</fullName>
    </recommendedName>
    <alternativeName>
        <fullName evidence="8">ATP synthase F(1) sector subunit delta</fullName>
    </alternativeName>
    <alternativeName>
        <fullName evidence="8">F-type ATPase subunit delta</fullName>
        <shortName evidence="8">F-ATPase subunit delta</shortName>
    </alternativeName>
</protein>
<keyword evidence="10" id="KW-1185">Reference proteome</keyword>
<dbReference type="SUPFAM" id="SSF47928">
    <property type="entry name" value="N-terminal domain of the delta subunit of the F1F0-ATP synthase"/>
    <property type="match status" value="1"/>
</dbReference>
<evidence type="ECO:0000256" key="8">
    <source>
        <dbReference type="HAMAP-Rule" id="MF_01416"/>
    </source>
</evidence>
<dbReference type="PROSITE" id="PS00389">
    <property type="entry name" value="ATPASE_DELTA"/>
    <property type="match status" value="1"/>
</dbReference>
<dbReference type="PANTHER" id="PTHR11910">
    <property type="entry name" value="ATP SYNTHASE DELTA CHAIN"/>
    <property type="match status" value="1"/>
</dbReference>
<dbReference type="Gene3D" id="1.10.520.20">
    <property type="entry name" value="N-terminal domain of the delta subunit of the F1F0-ATP synthase"/>
    <property type="match status" value="1"/>
</dbReference>
<evidence type="ECO:0000256" key="6">
    <source>
        <dbReference type="ARBA" id="ARBA00023196"/>
    </source>
</evidence>
<evidence type="ECO:0000256" key="5">
    <source>
        <dbReference type="ARBA" id="ARBA00023136"/>
    </source>
</evidence>
<dbReference type="EMBL" id="JBHSEC010000019">
    <property type="protein sequence ID" value="MFC4410664.1"/>
    <property type="molecule type" value="Genomic_DNA"/>
</dbReference>
<keyword evidence="3 8" id="KW-0375">Hydrogen ion transport</keyword>
<comment type="function">
    <text evidence="8">This protein is part of the stalk that links CF(0) to CF(1). It either transmits conformational changes from CF(0) to CF(1) or is implicated in proton conduction.</text>
</comment>
<evidence type="ECO:0000256" key="1">
    <source>
        <dbReference type="ARBA" id="ARBA00004370"/>
    </source>
</evidence>
<keyword evidence="5 8" id="KW-0472">Membrane</keyword>
<organism evidence="9 10">
    <name type="scientific">Chungangia koreensis</name>
    <dbReference type="NCBI Taxonomy" id="752657"/>
    <lineage>
        <taxon>Bacteria</taxon>
        <taxon>Bacillati</taxon>
        <taxon>Bacillota</taxon>
        <taxon>Bacilli</taxon>
        <taxon>Lactobacillales</taxon>
        <taxon>Chungangia</taxon>
    </lineage>
</organism>
<name>A0ABV8X6M9_9LACT</name>
<dbReference type="HAMAP" id="MF_01416">
    <property type="entry name" value="ATP_synth_delta_bact"/>
    <property type="match status" value="1"/>
</dbReference>
<evidence type="ECO:0000256" key="4">
    <source>
        <dbReference type="ARBA" id="ARBA00023065"/>
    </source>
</evidence>
<keyword evidence="7 8" id="KW-0066">ATP synthesis</keyword>
<dbReference type="PRINTS" id="PR00125">
    <property type="entry name" value="ATPASEDELTA"/>
</dbReference>
<comment type="caution">
    <text evidence="9">The sequence shown here is derived from an EMBL/GenBank/DDBJ whole genome shotgun (WGS) entry which is preliminary data.</text>
</comment>
<comment type="subcellular location">
    <subcellularLocation>
        <location evidence="8">Cell membrane</location>
        <topology evidence="8">Peripheral membrane protein</topology>
    </subcellularLocation>
    <subcellularLocation>
        <location evidence="1">Membrane</location>
    </subcellularLocation>
</comment>